<comment type="function">
    <text evidence="5">The purine nucleoside phosphorylases catalyze the phosphorolytic breakdown of the N-glycosidic bond in the beta-(deoxy)ribonucleoside molecules, with the formation of the corresponding free purine bases and pentose-1-phosphate.</text>
</comment>
<dbReference type="SUPFAM" id="SSF53167">
    <property type="entry name" value="Purine and uridine phosphorylases"/>
    <property type="match status" value="1"/>
</dbReference>
<dbReference type="GO" id="GO:0005737">
    <property type="term" value="C:cytoplasm"/>
    <property type="evidence" value="ECO:0007669"/>
    <property type="project" value="TreeGrafter"/>
</dbReference>
<sequence>MTDNHADHNRQQALAAADFIAKQIGSAPRVAILAGTGLGDMIDQLEVQAQIDYRQIPHFPAATVQSHAGRWVAGNLNGLPVAVLQGRFHIYEGHTPKAVAFPVRVLQALGVSTLIVTNASGGLNPYYATGDIMLIRDHINLTGANPLVGANEDLWGPRFPDMTAAYAPDLRTMAMAEARAADIALQQGVYVGLKGPSLETPAEMRFLRAIGADAVGLSTVTEVIAAVHGGMQVMGLSAITNMCTPDQPAPSDVDSIIDAARATAPVLGRLIGAVLTRLADGALASGAEDVQGAP</sequence>
<feature type="domain" description="Nucleoside phosphorylase" evidence="6">
    <location>
        <begin position="29"/>
        <end position="275"/>
    </location>
</feature>
<gene>
    <name evidence="7" type="ORF">MRX98_04920</name>
</gene>
<dbReference type="PANTHER" id="PTHR11904">
    <property type="entry name" value="METHYLTHIOADENOSINE/PURINE NUCLEOSIDE PHOSPHORYLASE"/>
    <property type="match status" value="1"/>
</dbReference>
<evidence type="ECO:0000313" key="8">
    <source>
        <dbReference type="Proteomes" id="UP001165427"/>
    </source>
</evidence>
<evidence type="ECO:0000256" key="2">
    <source>
        <dbReference type="ARBA" id="ARBA00006751"/>
    </source>
</evidence>
<dbReference type="NCBIfam" id="TIGR01700">
    <property type="entry name" value="PNPH"/>
    <property type="match status" value="1"/>
</dbReference>
<evidence type="ECO:0000259" key="6">
    <source>
        <dbReference type="Pfam" id="PF01048"/>
    </source>
</evidence>
<proteinExistence type="inferred from homology"/>
<dbReference type="NCBIfam" id="TIGR01697">
    <property type="entry name" value="PNPH-PUNA-XAPA"/>
    <property type="match status" value="1"/>
</dbReference>
<dbReference type="Pfam" id="PF01048">
    <property type="entry name" value="PNP_UDP_1"/>
    <property type="match status" value="1"/>
</dbReference>
<dbReference type="InterPro" id="IPR000845">
    <property type="entry name" value="Nucleoside_phosphorylase_d"/>
</dbReference>
<organism evidence="7 8">
    <name type="scientific">Desulfatitalea alkaliphila</name>
    <dbReference type="NCBI Taxonomy" id="2929485"/>
    <lineage>
        <taxon>Bacteria</taxon>
        <taxon>Pseudomonadati</taxon>
        <taxon>Thermodesulfobacteriota</taxon>
        <taxon>Desulfobacteria</taxon>
        <taxon>Desulfobacterales</taxon>
        <taxon>Desulfosarcinaceae</taxon>
        <taxon>Desulfatitalea</taxon>
    </lineage>
</organism>
<dbReference type="GO" id="GO:0004731">
    <property type="term" value="F:purine-nucleoside phosphorylase activity"/>
    <property type="evidence" value="ECO:0007669"/>
    <property type="project" value="UniProtKB-EC"/>
</dbReference>
<dbReference type="InterPro" id="IPR011268">
    <property type="entry name" value="Purine_phosphorylase"/>
</dbReference>
<comment type="pathway">
    <text evidence="1 5">Purine metabolism; purine nucleoside salvage.</text>
</comment>
<evidence type="ECO:0000256" key="5">
    <source>
        <dbReference type="PIRNR" id="PIRNR000477"/>
    </source>
</evidence>
<evidence type="ECO:0000256" key="3">
    <source>
        <dbReference type="ARBA" id="ARBA00022676"/>
    </source>
</evidence>
<accession>A0AA41UK15</accession>
<dbReference type="EC" id="2.4.2.1" evidence="5"/>
<comment type="caution">
    <text evidence="7">The sequence shown here is derived from an EMBL/GenBank/DDBJ whole genome shotgun (WGS) entry which is preliminary data.</text>
</comment>
<keyword evidence="3 5" id="KW-0328">Glycosyltransferase</keyword>
<reference evidence="7" key="1">
    <citation type="submission" date="2022-04" db="EMBL/GenBank/DDBJ databases">
        <title>Desulfatitalea alkaliphila sp. nov., a novel anaerobic sulfate-reducing bacterium isolated from terrestrial mud volcano, Taman Peninsula, Russia.</title>
        <authorList>
            <person name="Khomyakova M.A."/>
            <person name="Merkel A.Y."/>
            <person name="Slobodkin A.I."/>
        </authorList>
    </citation>
    <scope>NUCLEOTIDE SEQUENCE</scope>
    <source>
        <strain evidence="7">M08but</strain>
    </source>
</reference>
<dbReference type="PANTHER" id="PTHR11904:SF9">
    <property type="entry name" value="PURINE NUCLEOSIDE PHOSPHORYLASE-RELATED"/>
    <property type="match status" value="1"/>
</dbReference>
<dbReference type="InterPro" id="IPR035994">
    <property type="entry name" value="Nucleoside_phosphorylase_sf"/>
</dbReference>
<dbReference type="Gene3D" id="3.40.50.1580">
    <property type="entry name" value="Nucleoside phosphorylase domain"/>
    <property type="match status" value="1"/>
</dbReference>
<dbReference type="InterPro" id="IPR011270">
    <property type="entry name" value="Pur_Nuc_Pase_Ino/Guo-sp"/>
</dbReference>
<dbReference type="EMBL" id="JALJRB010000003">
    <property type="protein sequence ID" value="MCJ8499906.1"/>
    <property type="molecule type" value="Genomic_DNA"/>
</dbReference>
<keyword evidence="4 5" id="KW-0808">Transferase</keyword>
<evidence type="ECO:0000256" key="1">
    <source>
        <dbReference type="ARBA" id="ARBA00005058"/>
    </source>
</evidence>
<dbReference type="Proteomes" id="UP001165427">
    <property type="component" value="Unassembled WGS sequence"/>
</dbReference>
<dbReference type="PIRSF" id="PIRSF000477">
    <property type="entry name" value="PurNPase"/>
    <property type="match status" value="1"/>
</dbReference>
<name>A0AA41UK15_9BACT</name>
<dbReference type="NCBIfam" id="NF006054">
    <property type="entry name" value="PRK08202.1"/>
    <property type="match status" value="1"/>
</dbReference>
<keyword evidence="8" id="KW-1185">Reference proteome</keyword>
<evidence type="ECO:0000256" key="4">
    <source>
        <dbReference type="ARBA" id="ARBA00022679"/>
    </source>
</evidence>
<comment type="similarity">
    <text evidence="2 5">Belongs to the PNP/MTAP phosphorylase family.</text>
</comment>
<dbReference type="AlphaFoldDB" id="A0AA41UK15"/>
<evidence type="ECO:0000313" key="7">
    <source>
        <dbReference type="EMBL" id="MCJ8499906.1"/>
    </source>
</evidence>
<dbReference type="CDD" id="cd09009">
    <property type="entry name" value="PNP-EcPNPII_like"/>
    <property type="match status" value="1"/>
</dbReference>
<dbReference type="GO" id="GO:0009116">
    <property type="term" value="P:nucleoside metabolic process"/>
    <property type="evidence" value="ECO:0007669"/>
    <property type="project" value="InterPro"/>
</dbReference>
<protein>
    <recommendedName>
        <fullName evidence="5">Purine nucleoside phosphorylase</fullName>
        <ecNumber evidence="5">2.4.2.1</ecNumber>
    </recommendedName>
    <alternativeName>
        <fullName evidence="5">Inosine-guanosine phosphorylase</fullName>
    </alternativeName>
</protein>
<dbReference type="RefSeq" id="WP_246903533.1">
    <property type="nucleotide sequence ID" value="NZ_JALJRB010000003.1"/>
</dbReference>